<sequence length="477" mass="55417">MNNCFMDTIRKKTDLDDNYGKIQNIIPLQICNTSNNYRIPKNTINNSVLLQEAGINSEDVRKVTNKSFNDCIYERNLPFGRVNENFDTPFIRQTRTSGNNSKLNNTKLNNDRKLVKNNLKLKVESRPVLSGLCPNKKAIDERNMLDQENLYVPTQTNICNDMVYVPGKGPIDGYFDYIDVESQLKNINEIDTKCSEQFFKNPPSDKNKIGCYTDVFVKDYKKSEKNYGYKWCDYTDGIQFADFPLCKPKTNRGNTINNSRNNTINNTINNSRNNNELKQSGQVINQNELNQVTRDLNLSQQKQDLDILINQKRNENDMIIERENIIQYKPKGIQNIYSPTIIKRKVNEDLGNLMGRRAAIENQINLSLKDKLNTNQVNTNQVNNRVNNQVNNRVNNQVNNRVNNQVNNRVNNVKQKVNCIRGLDNQSRLTNFDYKDDTKQLYNFKTFMNGKESCFCEQLFNNSTKRKIIVPNDSRFN</sequence>
<accession>A0A5B8HXQ4</accession>
<dbReference type="EMBL" id="MK250086">
    <property type="protein sequence ID" value="QDY52000.1"/>
    <property type="molecule type" value="Genomic_DNA"/>
</dbReference>
<proteinExistence type="predicted"/>
<gene>
    <name evidence="1" type="ORF">2_72</name>
</gene>
<reference evidence="1" key="1">
    <citation type="submission" date="2018-11" db="EMBL/GenBank/DDBJ databases">
        <title>A distinct lineage of giant viruses engineers rhodopsin photosystems in predatory marine eukaryotes.</title>
        <authorList>
            <person name="Needham D.M."/>
            <person name="Yoshizawa S."/>
            <person name="Hosaka T."/>
            <person name="Poirier C."/>
            <person name="Choi C.-J."/>
            <person name="Hehenberger E."/>
            <person name="Irwin N.A.T."/>
            <person name="Wilken S."/>
            <person name="Yung C.-M."/>
            <person name="Bachy C."/>
            <person name="Kurihara R."/>
            <person name="Nakajima Y."/>
            <person name="Kojima K."/>
            <person name="Kimura-Someya T."/>
            <person name="Leonard G."/>
            <person name="Malmstrom R.R."/>
            <person name="Mende D."/>
            <person name="Olson D.K."/>
            <person name="Sudo Y."/>
            <person name="Sudek S."/>
            <person name="Richards T.A."/>
            <person name="DeLong E.F."/>
            <person name="Keeling P.J."/>
            <person name="Santoro A.E."/>
            <person name="Shirouzu M."/>
            <person name="Iwasaki W."/>
            <person name="Worden A.Z."/>
        </authorList>
    </citation>
    <scope>NUCLEOTIDE SEQUENCE</scope>
</reference>
<protein>
    <submittedName>
        <fullName evidence="1">Uncharacterized protein</fullName>
    </submittedName>
</protein>
<evidence type="ECO:0000313" key="1">
    <source>
        <dbReference type="EMBL" id="QDY52000.1"/>
    </source>
</evidence>
<organism evidence="1">
    <name type="scientific">Mimiviridae sp. ChoanoV1</name>
    <dbReference type="NCBI Taxonomy" id="2596887"/>
    <lineage>
        <taxon>Viruses</taxon>
        <taxon>Varidnaviria</taxon>
        <taxon>Bamfordvirae</taxon>
        <taxon>Nucleocytoviricota</taxon>
        <taxon>Megaviricetes</taxon>
        <taxon>Imitervirales</taxon>
        <taxon>Schizomimiviridae</taxon>
    </lineage>
</organism>
<name>A0A5B8HXQ4_9VIRU</name>